<dbReference type="PANTHER" id="PTHR43611">
    <property type="entry name" value="ALPHA-D-GLUCOSE 1-PHOSPHATE PHOSPHATASE"/>
    <property type="match status" value="1"/>
</dbReference>
<dbReference type="InterPro" id="IPR023214">
    <property type="entry name" value="HAD_sf"/>
</dbReference>
<dbReference type="InterPro" id="IPR023198">
    <property type="entry name" value="PGP-like_dom2"/>
</dbReference>
<dbReference type="OrthoDB" id="9807742at2"/>
<proteinExistence type="predicted"/>
<dbReference type="eggNOG" id="COG1011">
    <property type="taxonomic scope" value="Bacteria"/>
</dbReference>
<dbReference type="Gene3D" id="1.10.150.240">
    <property type="entry name" value="Putative phosphatase, domain 2"/>
    <property type="match status" value="1"/>
</dbReference>
<evidence type="ECO:0000313" key="1">
    <source>
        <dbReference type="EMBL" id="ETZ07352.1"/>
    </source>
</evidence>
<dbReference type="PRINTS" id="PR00413">
    <property type="entry name" value="HADHALOGNASE"/>
</dbReference>
<organism evidence="1 2">
    <name type="scientific">Holospora obtusa F1</name>
    <dbReference type="NCBI Taxonomy" id="1399147"/>
    <lineage>
        <taxon>Bacteria</taxon>
        <taxon>Pseudomonadati</taxon>
        <taxon>Pseudomonadota</taxon>
        <taxon>Alphaproteobacteria</taxon>
        <taxon>Holosporales</taxon>
        <taxon>Holosporaceae</taxon>
        <taxon>Holospora</taxon>
    </lineage>
</organism>
<accession>W6TUD1</accession>
<dbReference type="EMBL" id="AWTR02000048">
    <property type="protein sequence ID" value="ETZ07352.1"/>
    <property type="molecule type" value="Genomic_DNA"/>
</dbReference>
<dbReference type="InterPro" id="IPR006439">
    <property type="entry name" value="HAD-SF_hydro_IA"/>
</dbReference>
<reference evidence="1 2" key="1">
    <citation type="journal article" date="2014" name="FEMS Microbiol. Lett.">
        <title>Draft genome sequences of three Holospora species (Holospora obtusa, Holospora undulata, and Holospora elegans), endonuclear symbiotic bacteria of the ciliate Paramecium caudatum.</title>
        <authorList>
            <person name="Dohra H."/>
            <person name="Tanaka K."/>
            <person name="Suzuki T."/>
            <person name="Fujishima M."/>
            <person name="Suzuki H."/>
        </authorList>
    </citation>
    <scope>NUCLEOTIDE SEQUENCE [LARGE SCALE GENOMIC DNA]</scope>
    <source>
        <strain evidence="1 2">F1</strain>
    </source>
</reference>
<dbReference type="SFLD" id="SFLDG01129">
    <property type="entry name" value="C1.5:_HAD__Beta-PGM__Phosphata"/>
    <property type="match status" value="1"/>
</dbReference>
<dbReference type="NCBIfam" id="TIGR01509">
    <property type="entry name" value="HAD-SF-IA-v3"/>
    <property type="match status" value="1"/>
</dbReference>
<dbReference type="InterPro" id="IPR036412">
    <property type="entry name" value="HAD-like_sf"/>
</dbReference>
<keyword evidence="2" id="KW-1185">Reference proteome</keyword>
<protein>
    <submittedName>
        <fullName evidence="1">Alpha-D-glucose-1-phosphatase</fullName>
    </submittedName>
</protein>
<dbReference type="RefSeq" id="WP_021827465.1">
    <property type="nucleotide sequence ID" value="NZ_AWTR02000048.1"/>
</dbReference>
<dbReference type="Proteomes" id="UP000019112">
    <property type="component" value="Unassembled WGS sequence"/>
</dbReference>
<name>W6TUD1_HOLOB</name>
<dbReference type="Pfam" id="PF00702">
    <property type="entry name" value="Hydrolase"/>
    <property type="match status" value="1"/>
</dbReference>
<dbReference type="STRING" id="1399147.P618_200416"/>
<dbReference type="SFLD" id="SFLDS00003">
    <property type="entry name" value="Haloacid_Dehalogenase"/>
    <property type="match status" value="1"/>
</dbReference>
<dbReference type="SUPFAM" id="SSF56784">
    <property type="entry name" value="HAD-like"/>
    <property type="match status" value="1"/>
</dbReference>
<gene>
    <name evidence="1" type="ORF">P618_200416</name>
</gene>
<comment type="caution">
    <text evidence="1">The sequence shown here is derived from an EMBL/GenBank/DDBJ whole genome shotgun (WGS) entry which is preliminary data.</text>
</comment>
<sequence length="208" mass="24190">MSNNKIKAIIFDVDGVVFKTHDESENYLWSQSVKEDLGLTSKHFSLIFSEKWESIIRGKIKLDDHLHIIFQEKLFKDLGITPEQYIQYWLSNDHHVNYDILDLVKSLKTPCYLGTNQEALRTAYILDTVGSYFKECFASYKIGVIKPEQGFFQHIGKALSLLPHELLLIDDTKNNTLGAQDCGWHVYHYQNDIEGLMDFFKKYEVMNG</sequence>
<dbReference type="AlphaFoldDB" id="W6TUD1"/>
<evidence type="ECO:0000313" key="2">
    <source>
        <dbReference type="Proteomes" id="UP000019112"/>
    </source>
</evidence>
<dbReference type="Gene3D" id="3.40.50.1000">
    <property type="entry name" value="HAD superfamily/HAD-like"/>
    <property type="match status" value="1"/>
</dbReference>
<dbReference type="PANTHER" id="PTHR43611:SF3">
    <property type="entry name" value="FLAVIN MONONUCLEOTIDE HYDROLASE 1, CHLOROPLATIC"/>
    <property type="match status" value="1"/>
</dbReference>